<feature type="transmembrane region" description="Helical" evidence="2">
    <location>
        <begin position="90"/>
        <end position="111"/>
    </location>
</feature>
<feature type="compositionally biased region" description="Basic and acidic residues" evidence="1">
    <location>
        <begin position="326"/>
        <end position="337"/>
    </location>
</feature>
<dbReference type="Proteomes" id="UP001552479">
    <property type="component" value="Unassembled WGS sequence"/>
</dbReference>
<keyword evidence="2" id="KW-0472">Membrane</keyword>
<evidence type="ECO:0008006" key="5">
    <source>
        <dbReference type="Google" id="ProtNLM"/>
    </source>
</evidence>
<keyword evidence="2" id="KW-1133">Transmembrane helix</keyword>
<sequence>MIVSPRPVSGLRAPLVVAAAHLLACAAFLTAFLIRRDGLPDPVATHFSGSGAADGFTTLGAFPYEVLGMFLVVALLCTGLTYATRGHRLLVGLGCAVAGLLGAVAVAVVVNNAGAETAGGVRLGPGVLGVAAAVAAAAAGLGVPAAGRGHAAPQAKAAPQAGPVDAFAEPAPRFVLREGESAVWTRGAGSRPVLVGGGSLLAAGAVLTPLAGWAAGLGLMAGGVVLCACFAVRVTVDRHGLTVNVLGLPRPRVRIPLDRIEEAACRDIEPLRDLGGWGYRAVPGRSGFALRSGPAVVARLTTGSEFVVTVDDAATAAGLLGALAERERERGHERERAVPGTGTDATAGTTGPATRTTPPTTTRGG</sequence>
<gene>
    <name evidence="3" type="ORF">AB0L03_10430</name>
</gene>
<feature type="transmembrane region" description="Helical" evidence="2">
    <location>
        <begin position="66"/>
        <end position="83"/>
    </location>
</feature>
<feature type="transmembrane region" description="Helical" evidence="2">
    <location>
        <begin position="12"/>
        <end position="34"/>
    </location>
</feature>
<evidence type="ECO:0000256" key="2">
    <source>
        <dbReference type="SAM" id="Phobius"/>
    </source>
</evidence>
<reference evidence="3 4" key="1">
    <citation type="submission" date="2024-06" db="EMBL/GenBank/DDBJ databases">
        <title>The Natural Products Discovery Center: Release of the First 8490 Sequenced Strains for Exploring Actinobacteria Biosynthetic Diversity.</title>
        <authorList>
            <person name="Kalkreuter E."/>
            <person name="Kautsar S.A."/>
            <person name="Yang D."/>
            <person name="Bader C.D."/>
            <person name="Teijaro C.N."/>
            <person name="Fluegel L."/>
            <person name="Davis C.M."/>
            <person name="Simpson J.R."/>
            <person name="Lauterbach L."/>
            <person name="Steele A.D."/>
            <person name="Gui C."/>
            <person name="Meng S."/>
            <person name="Li G."/>
            <person name="Viehrig K."/>
            <person name="Ye F."/>
            <person name="Su P."/>
            <person name="Kiefer A.F."/>
            <person name="Nichols A."/>
            <person name="Cepeda A.J."/>
            <person name="Yan W."/>
            <person name="Fan B."/>
            <person name="Jiang Y."/>
            <person name="Adhikari A."/>
            <person name="Zheng C.-J."/>
            <person name="Schuster L."/>
            <person name="Cowan T.M."/>
            <person name="Smanski M.J."/>
            <person name="Chevrette M.G."/>
            <person name="De Carvalho L.P.S."/>
            <person name="Shen B."/>
        </authorList>
    </citation>
    <scope>NUCLEOTIDE SEQUENCE [LARGE SCALE GENOMIC DNA]</scope>
    <source>
        <strain evidence="3 4">NPDC053791</strain>
    </source>
</reference>
<comment type="caution">
    <text evidence="3">The sequence shown here is derived from an EMBL/GenBank/DDBJ whole genome shotgun (WGS) entry which is preliminary data.</text>
</comment>
<feature type="transmembrane region" description="Helical" evidence="2">
    <location>
        <begin position="193"/>
        <end position="211"/>
    </location>
</feature>
<feature type="region of interest" description="Disordered" evidence="1">
    <location>
        <begin position="326"/>
        <end position="365"/>
    </location>
</feature>
<protein>
    <recommendedName>
        <fullName evidence="5">DUF1648 domain-containing protein</fullName>
    </recommendedName>
</protein>
<evidence type="ECO:0000256" key="1">
    <source>
        <dbReference type="SAM" id="MobiDB-lite"/>
    </source>
</evidence>
<feature type="compositionally biased region" description="Low complexity" evidence="1">
    <location>
        <begin position="339"/>
        <end position="365"/>
    </location>
</feature>
<feature type="transmembrane region" description="Helical" evidence="2">
    <location>
        <begin position="217"/>
        <end position="236"/>
    </location>
</feature>
<evidence type="ECO:0000313" key="4">
    <source>
        <dbReference type="Proteomes" id="UP001552479"/>
    </source>
</evidence>
<dbReference type="RefSeq" id="WP_366087595.1">
    <property type="nucleotide sequence ID" value="NZ_JBFASG010000007.1"/>
</dbReference>
<dbReference type="EMBL" id="JBFASG010000007">
    <property type="protein sequence ID" value="MEV4923256.1"/>
    <property type="molecule type" value="Genomic_DNA"/>
</dbReference>
<accession>A0ABV3IRY4</accession>
<proteinExistence type="predicted"/>
<evidence type="ECO:0000313" key="3">
    <source>
        <dbReference type="EMBL" id="MEV4923256.1"/>
    </source>
</evidence>
<keyword evidence="4" id="KW-1185">Reference proteome</keyword>
<organism evidence="3 4">
    <name type="scientific">Streptomyces roseoverticillatus</name>
    <dbReference type="NCBI Taxonomy" id="66429"/>
    <lineage>
        <taxon>Bacteria</taxon>
        <taxon>Bacillati</taxon>
        <taxon>Actinomycetota</taxon>
        <taxon>Actinomycetes</taxon>
        <taxon>Kitasatosporales</taxon>
        <taxon>Streptomycetaceae</taxon>
        <taxon>Streptomyces</taxon>
    </lineage>
</organism>
<name>A0ABV3IRY4_9ACTN</name>
<keyword evidence="2" id="KW-0812">Transmembrane</keyword>
<feature type="transmembrane region" description="Helical" evidence="2">
    <location>
        <begin position="123"/>
        <end position="146"/>
    </location>
</feature>